<sequence length="197" mass="21894">MLLQTGFSRAAMLLRTGLPLATKALLLPGSRCLQSPYDVAQVRRSAIPGAVAPTIGHHEGLVDWTSTLLPRGLAGRSLLHHPGCLGKRPNPYSRPEGLLGNTMWNGYPREVSCAERTLLGHRKIIYSLPQNVATAVAFINYLPHHNGSTPSSPQCELDQTPRSHHAERVYKYCIFQCIRHTFFLKFSAVRFIQQCVL</sequence>
<organism evidence="1">
    <name type="scientific">Ixodes ricinus</name>
    <name type="common">Common tick</name>
    <name type="synonym">Acarus ricinus</name>
    <dbReference type="NCBI Taxonomy" id="34613"/>
    <lineage>
        <taxon>Eukaryota</taxon>
        <taxon>Metazoa</taxon>
        <taxon>Ecdysozoa</taxon>
        <taxon>Arthropoda</taxon>
        <taxon>Chelicerata</taxon>
        <taxon>Arachnida</taxon>
        <taxon>Acari</taxon>
        <taxon>Parasitiformes</taxon>
        <taxon>Ixodida</taxon>
        <taxon>Ixodoidea</taxon>
        <taxon>Ixodidae</taxon>
        <taxon>Ixodinae</taxon>
        <taxon>Ixodes</taxon>
    </lineage>
</organism>
<dbReference type="EMBL" id="GIFC01013762">
    <property type="protein sequence ID" value="MXU95845.1"/>
    <property type="molecule type" value="Transcribed_RNA"/>
</dbReference>
<accession>A0A6B0V234</accession>
<name>A0A6B0V234_IXORI</name>
<dbReference type="AlphaFoldDB" id="A0A6B0V234"/>
<protein>
    <submittedName>
        <fullName evidence="1">Putative secreted protein</fullName>
    </submittedName>
</protein>
<proteinExistence type="predicted"/>
<reference evidence="1" key="1">
    <citation type="submission" date="2019-12" db="EMBL/GenBank/DDBJ databases">
        <title>An insight into the sialome of adult female Ixodes ricinus ticks feeding for 6 days.</title>
        <authorList>
            <person name="Perner J."/>
            <person name="Ribeiro J.M.C."/>
        </authorList>
    </citation>
    <scope>NUCLEOTIDE SEQUENCE</scope>
    <source>
        <strain evidence="1">Semi-engorged</strain>
        <tissue evidence="1">Salivary glands</tissue>
    </source>
</reference>
<evidence type="ECO:0000313" key="1">
    <source>
        <dbReference type="EMBL" id="MXU95845.1"/>
    </source>
</evidence>